<keyword evidence="5 7" id="KW-0472">Membrane</keyword>
<evidence type="ECO:0000256" key="5">
    <source>
        <dbReference type="ARBA" id="ARBA00023136"/>
    </source>
</evidence>
<dbReference type="PROSITE" id="PS50216">
    <property type="entry name" value="DHHC"/>
    <property type="match status" value="1"/>
</dbReference>
<feature type="transmembrane region" description="Helical" evidence="7">
    <location>
        <begin position="12"/>
        <end position="36"/>
    </location>
</feature>
<keyword evidence="2 7" id="KW-0808">Transferase</keyword>
<dbReference type="OrthoDB" id="331948at2759"/>
<organism evidence="8">
    <name type="scientific">Dendroctonus ponderosae</name>
    <name type="common">Mountain pine beetle</name>
    <dbReference type="NCBI Taxonomy" id="77166"/>
    <lineage>
        <taxon>Eukaryota</taxon>
        <taxon>Metazoa</taxon>
        <taxon>Ecdysozoa</taxon>
        <taxon>Arthropoda</taxon>
        <taxon>Hexapoda</taxon>
        <taxon>Insecta</taxon>
        <taxon>Pterygota</taxon>
        <taxon>Neoptera</taxon>
        <taxon>Endopterygota</taxon>
        <taxon>Coleoptera</taxon>
        <taxon>Polyphaga</taxon>
        <taxon>Cucujiformia</taxon>
        <taxon>Curculionidae</taxon>
        <taxon>Scolytinae</taxon>
        <taxon>Dendroctonus</taxon>
    </lineage>
</organism>
<feature type="transmembrane region" description="Helical" evidence="7">
    <location>
        <begin position="176"/>
        <end position="202"/>
    </location>
</feature>
<dbReference type="InterPro" id="IPR036028">
    <property type="entry name" value="SH3-like_dom_sf"/>
</dbReference>
<dbReference type="InterPro" id="IPR001594">
    <property type="entry name" value="Palmitoyltrfase_DHHC"/>
</dbReference>
<dbReference type="PANTHER" id="PTHR12246">
    <property type="entry name" value="PALMITOYLTRANSFERASE ZDHHC16"/>
    <property type="match status" value="1"/>
</dbReference>
<reference evidence="8" key="1">
    <citation type="journal article" date="2013" name="Genome Biol.">
        <title>Draft genome of the mountain pine beetle, Dendroctonus ponderosae Hopkins, a major forest pest.</title>
        <authorList>
            <person name="Keeling C.I."/>
            <person name="Yuen M.M."/>
            <person name="Liao N.Y."/>
            <person name="Docking T.R."/>
            <person name="Chan S.K."/>
            <person name="Taylor G.A."/>
            <person name="Palmquist D.L."/>
            <person name="Jackman S.D."/>
            <person name="Nguyen A."/>
            <person name="Li M."/>
            <person name="Henderson H."/>
            <person name="Janes J.K."/>
            <person name="Zhao Y."/>
            <person name="Pandoh P."/>
            <person name="Moore R."/>
            <person name="Sperling F.A."/>
            <person name="Huber D.P."/>
            <person name="Birol I."/>
            <person name="Jones S.J."/>
            <person name="Bohlmann J."/>
        </authorList>
    </citation>
    <scope>NUCLEOTIDE SEQUENCE</scope>
</reference>
<dbReference type="Pfam" id="PF01529">
    <property type="entry name" value="DHHC"/>
    <property type="match status" value="1"/>
</dbReference>
<evidence type="ECO:0000256" key="4">
    <source>
        <dbReference type="ARBA" id="ARBA00022989"/>
    </source>
</evidence>
<dbReference type="EMBL" id="KB740970">
    <property type="protein sequence ID" value="ENN76649.1"/>
    <property type="molecule type" value="Genomic_DNA"/>
</dbReference>
<dbReference type="GO" id="GO:0016020">
    <property type="term" value="C:membrane"/>
    <property type="evidence" value="ECO:0007669"/>
    <property type="project" value="UniProtKB-SubCell"/>
</dbReference>
<comment type="domain">
    <text evidence="7">The DHHC domain is required for palmitoyltransferase activity.</text>
</comment>
<accession>N6T8U8</accession>
<comment type="similarity">
    <text evidence="7">Belongs to the DHHC palmitoyltransferase family.</text>
</comment>
<proteinExistence type="inferred from homology"/>
<dbReference type="AlphaFoldDB" id="N6T8U8"/>
<evidence type="ECO:0000313" key="8">
    <source>
        <dbReference type="EMBL" id="ENN76649.1"/>
    </source>
</evidence>
<evidence type="ECO:0000256" key="2">
    <source>
        <dbReference type="ARBA" id="ARBA00022679"/>
    </source>
</evidence>
<dbReference type="GO" id="GO:0019706">
    <property type="term" value="F:protein-cysteine S-palmitoyltransferase activity"/>
    <property type="evidence" value="ECO:0007669"/>
    <property type="project" value="UniProtKB-EC"/>
</dbReference>
<comment type="subcellular location">
    <subcellularLocation>
        <location evidence="1">Membrane</location>
        <topology evidence="1">Multi-pass membrane protein</topology>
    </subcellularLocation>
</comment>
<keyword evidence="6 7" id="KW-0012">Acyltransferase</keyword>
<dbReference type="SUPFAM" id="SSF50044">
    <property type="entry name" value="SH3-domain"/>
    <property type="match status" value="1"/>
</dbReference>
<gene>
    <name evidence="8" type="ORF">YQE_06828</name>
</gene>
<comment type="catalytic activity">
    <reaction evidence="7">
        <text>L-cysteinyl-[protein] + hexadecanoyl-CoA = S-hexadecanoyl-L-cysteinyl-[protein] + CoA</text>
        <dbReference type="Rhea" id="RHEA:36683"/>
        <dbReference type="Rhea" id="RHEA-COMP:10131"/>
        <dbReference type="Rhea" id="RHEA-COMP:11032"/>
        <dbReference type="ChEBI" id="CHEBI:29950"/>
        <dbReference type="ChEBI" id="CHEBI:57287"/>
        <dbReference type="ChEBI" id="CHEBI:57379"/>
        <dbReference type="ChEBI" id="CHEBI:74151"/>
        <dbReference type="EC" id="2.3.1.225"/>
    </reaction>
</comment>
<evidence type="ECO:0000256" key="7">
    <source>
        <dbReference type="RuleBase" id="RU079119"/>
    </source>
</evidence>
<dbReference type="InterPro" id="IPR039859">
    <property type="entry name" value="PFA4/ZDH16/20/ERF2-like"/>
</dbReference>
<evidence type="ECO:0000256" key="1">
    <source>
        <dbReference type="ARBA" id="ARBA00004141"/>
    </source>
</evidence>
<evidence type="ECO:0000256" key="3">
    <source>
        <dbReference type="ARBA" id="ARBA00022692"/>
    </source>
</evidence>
<keyword evidence="3 7" id="KW-0812">Transmembrane</keyword>
<dbReference type="OMA" id="GCIHAAI"/>
<evidence type="ECO:0000256" key="6">
    <source>
        <dbReference type="ARBA" id="ARBA00023315"/>
    </source>
</evidence>
<protein>
    <recommendedName>
        <fullName evidence="7">Palmitoyltransferase</fullName>
        <ecNumber evidence="7">2.3.1.225</ecNumber>
    </recommendedName>
</protein>
<name>N6T8U8_DENPD</name>
<sequence>MCFGVFKRLCHLGPLTALGIIKFVTGMTMYCSGMWWPSSTTGGFVNTMFFMAWSGLTFYNLLSAMFHGPGYLSLNWTPENPDDCKYLQKCAICHGYKAPRSHHCGRCVQKKDHHCPWINNCVGWGNHAHFTYFLFYATLGCIHASIVLACAMYRALYRNYYLVNHIRNVPIVNLGLMGLGLTVLALGFALGVVVAVGMLLVIQVRVILSNQTAVEDWILEKANSRRKARNQEPFVYPYDLGWRKNVAQVVSLNGQPIGDGIHWPVRDGCTQYSLTIEQLKQKEEKQLRACHYQIIKPFSGYWFPIVFGLKVCYGFPCTDEPRLKLDIGDVIRVTRWRKHWLFGEKLQPDLTEEQQVVFRQRGWFPRPCGVLVDTEDEFSMPDRSRSTMKKNK</sequence>
<feature type="transmembrane region" description="Helical" evidence="7">
    <location>
        <begin position="42"/>
        <end position="62"/>
    </location>
</feature>
<dbReference type="HOGENOM" id="CLU_044394_1_0_1"/>
<feature type="transmembrane region" description="Helical" evidence="7">
    <location>
        <begin position="133"/>
        <end position="156"/>
    </location>
</feature>
<keyword evidence="4 7" id="KW-1133">Transmembrane helix</keyword>
<dbReference type="EC" id="2.3.1.225" evidence="7"/>
<feature type="non-terminal residue" evidence="8">
    <location>
        <position position="1"/>
    </location>
</feature>